<dbReference type="Proteomes" id="UP000807504">
    <property type="component" value="Unassembled WGS sequence"/>
</dbReference>
<comment type="caution">
    <text evidence="2">The sequence shown here is derived from an EMBL/GenBank/DDBJ whole genome shotgun (WGS) entry which is preliminary data.</text>
</comment>
<feature type="compositionally biased region" description="Basic and acidic residues" evidence="1">
    <location>
        <begin position="244"/>
        <end position="253"/>
    </location>
</feature>
<reference evidence="2" key="1">
    <citation type="journal article" date="2020" name="bioRxiv">
        <title>Chromosome-level reference genome of the European wasp spider Argiope bruennichi: a resource for studies on range expansion and evolutionary adaptation.</title>
        <authorList>
            <person name="Sheffer M.M."/>
            <person name="Hoppe A."/>
            <person name="Krehenwinkel H."/>
            <person name="Uhl G."/>
            <person name="Kuss A.W."/>
            <person name="Jensen L."/>
            <person name="Jensen C."/>
            <person name="Gillespie R.G."/>
            <person name="Hoff K.J."/>
            <person name="Prost S."/>
        </authorList>
    </citation>
    <scope>NUCLEOTIDE SEQUENCE</scope>
</reference>
<keyword evidence="3" id="KW-1185">Reference proteome</keyword>
<evidence type="ECO:0000256" key="1">
    <source>
        <dbReference type="SAM" id="MobiDB-lite"/>
    </source>
</evidence>
<evidence type="ECO:0000313" key="2">
    <source>
        <dbReference type="EMBL" id="KAF8784062.1"/>
    </source>
</evidence>
<organism evidence="2 3">
    <name type="scientific">Argiope bruennichi</name>
    <name type="common">Wasp spider</name>
    <name type="synonym">Aranea bruennichi</name>
    <dbReference type="NCBI Taxonomy" id="94029"/>
    <lineage>
        <taxon>Eukaryota</taxon>
        <taxon>Metazoa</taxon>
        <taxon>Ecdysozoa</taxon>
        <taxon>Arthropoda</taxon>
        <taxon>Chelicerata</taxon>
        <taxon>Arachnida</taxon>
        <taxon>Araneae</taxon>
        <taxon>Araneomorphae</taxon>
        <taxon>Entelegynae</taxon>
        <taxon>Araneoidea</taxon>
        <taxon>Araneidae</taxon>
        <taxon>Argiope</taxon>
    </lineage>
</organism>
<name>A0A8T0F0R5_ARGBR</name>
<feature type="non-terminal residue" evidence="2">
    <location>
        <position position="263"/>
    </location>
</feature>
<feature type="compositionally biased region" description="Gly residues" evidence="1">
    <location>
        <begin position="206"/>
        <end position="216"/>
    </location>
</feature>
<dbReference type="AlphaFoldDB" id="A0A8T0F0R5"/>
<proteinExistence type="predicted"/>
<sequence>MDSTLRLRVLCSRACSPWGNAGSPLWGKPWDARGRAGPWAPAQAFSSIAAIVTLCGWPALYCGRPISGCALGTRPQRRTASLAGFKEVSYYYHSRDALRGLSKTVPRRDHPVRGGGCLRDGPPNVGGSVAFQADEGGTAAWFSGGGGPVGVPTQGCRSHWARGWIPVFSSHGVRQPPAPGLANGTPKNKYTPGQKGSVGPPAPRGPIGGFTGGGGSSPPPAPLDGLVCDERFLLFSTTHKKPTWGREKEEKKRFAPTHQIQGL</sequence>
<protein>
    <submittedName>
        <fullName evidence="2">Uncharacterized protein</fullName>
    </submittedName>
</protein>
<dbReference type="EMBL" id="JABXBU010001477">
    <property type="protein sequence ID" value="KAF8784062.1"/>
    <property type="molecule type" value="Genomic_DNA"/>
</dbReference>
<accession>A0A8T0F0R5</accession>
<evidence type="ECO:0000313" key="3">
    <source>
        <dbReference type="Proteomes" id="UP000807504"/>
    </source>
</evidence>
<reference evidence="2" key="2">
    <citation type="submission" date="2020-06" db="EMBL/GenBank/DDBJ databases">
        <authorList>
            <person name="Sheffer M."/>
        </authorList>
    </citation>
    <scope>NUCLEOTIDE SEQUENCE</scope>
</reference>
<gene>
    <name evidence="2" type="ORF">HNY73_011708</name>
</gene>
<feature type="region of interest" description="Disordered" evidence="1">
    <location>
        <begin position="172"/>
        <end position="221"/>
    </location>
</feature>
<feature type="region of interest" description="Disordered" evidence="1">
    <location>
        <begin position="242"/>
        <end position="263"/>
    </location>
</feature>